<reference evidence="4" key="1">
    <citation type="submission" date="2020-05" db="EMBL/GenBank/DDBJ databases">
        <authorList>
            <person name="Chiriac C."/>
            <person name="Salcher M."/>
            <person name="Ghai R."/>
            <person name="Kavagutti S V."/>
        </authorList>
    </citation>
    <scope>NUCLEOTIDE SEQUENCE</scope>
</reference>
<evidence type="ECO:0000256" key="1">
    <source>
        <dbReference type="ARBA" id="ARBA00008710"/>
    </source>
</evidence>
<dbReference type="PANTHER" id="PTHR39428:SF1">
    <property type="entry name" value="F420H(2)-DEPENDENT QUINONE REDUCTASE RV1261C"/>
    <property type="match status" value="1"/>
</dbReference>
<dbReference type="GO" id="GO:0005886">
    <property type="term" value="C:plasma membrane"/>
    <property type="evidence" value="ECO:0007669"/>
    <property type="project" value="TreeGrafter"/>
</dbReference>
<evidence type="ECO:0000313" key="3">
    <source>
        <dbReference type="EMBL" id="CAB4940510.1"/>
    </source>
</evidence>
<protein>
    <submittedName>
        <fullName evidence="4">Unannotated protein</fullName>
    </submittedName>
</protein>
<proteinExistence type="inferred from homology"/>
<comment type="similarity">
    <text evidence="1">Belongs to the F420H(2)-dependent quinone reductase family.</text>
</comment>
<evidence type="ECO:0000256" key="2">
    <source>
        <dbReference type="ARBA" id="ARBA00049106"/>
    </source>
</evidence>
<organism evidence="4">
    <name type="scientific">freshwater metagenome</name>
    <dbReference type="NCBI Taxonomy" id="449393"/>
    <lineage>
        <taxon>unclassified sequences</taxon>
        <taxon>metagenomes</taxon>
        <taxon>ecological metagenomes</taxon>
    </lineage>
</organism>
<dbReference type="InterPro" id="IPR012349">
    <property type="entry name" value="Split_barrel_FMN-bd"/>
</dbReference>
<dbReference type="GO" id="GO:0070967">
    <property type="term" value="F:coenzyme F420 binding"/>
    <property type="evidence" value="ECO:0007669"/>
    <property type="project" value="TreeGrafter"/>
</dbReference>
<dbReference type="Gene3D" id="2.30.110.10">
    <property type="entry name" value="Electron Transport, Fmn-binding Protein, Chain A"/>
    <property type="match status" value="1"/>
</dbReference>
<dbReference type="AlphaFoldDB" id="A0A6J7NII0"/>
<dbReference type="InterPro" id="IPR004378">
    <property type="entry name" value="F420H2_quin_Rdtase"/>
</dbReference>
<dbReference type="Pfam" id="PF04075">
    <property type="entry name" value="F420H2_quin_red"/>
    <property type="match status" value="1"/>
</dbReference>
<dbReference type="EMBL" id="CAFBOZ010000013">
    <property type="protein sequence ID" value="CAB4993051.1"/>
    <property type="molecule type" value="Genomic_DNA"/>
</dbReference>
<accession>A0A6J7NII0</accession>
<name>A0A6J7NII0_9ZZZZ</name>
<dbReference type="GO" id="GO:0016491">
    <property type="term" value="F:oxidoreductase activity"/>
    <property type="evidence" value="ECO:0007669"/>
    <property type="project" value="InterPro"/>
</dbReference>
<evidence type="ECO:0000313" key="4">
    <source>
        <dbReference type="EMBL" id="CAB4993051.1"/>
    </source>
</evidence>
<sequence length="91" mass="10055">MFIGSNAGQAKVSGWVFNARANPEGFVEVDGQHFRAQFVKATDGDRDELYARLVSIWKAYALYEQNAERYIPVFRAIVAEAVLASALPSMG</sequence>
<dbReference type="EMBL" id="CAFBNF010000071">
    <property type="protein sequence ID" value="CAB4940510.1"/>
    <property type="molecule type" value="Genomic_DNA"/>
</dbReference>
<comment type="catalytic activity">
    <reaction evidence="2">
        <text>oxidized coenzyme F420-(gamma-L-Glu)(n) + a quinol + H(+) = reduced coenzyme F420-(gamma-L-Glu)(n) + a quinone</text>
        <dbReference type="Rhea" id="RHEA:39663"/>
        <dbReference type="Rhea" id="RHEA-COMP:12939"/>
        <dbReference type="Rhea" id="RHEA-COMP:14378"/>
        <dbReference type="ChEBI" id="CHEBI:15378"/>
        <dbReference type="ChEBI" id="CHEBI:24646"/>
        <dbReference type="ChEBI" id="CHEBI:132124"/>
        <dbReference type="ChEBI" id="CHEBI:133980"/>
        <dbReference type="ChEBI" id="CHEBI:139511"/>
    </reaction>
</comment>
<gene>
    <name evidence="3" type="ORF">UFOPK3773_00828</name>
    <name evidence="4" type="ORF">UFOPK3992_00170</name>
</gene>
<dbReference type="PANTHER" id="PTHR39428">
    <property type="entry name" value="F420H(2)-DEPENDENT QUINONE REDUCTASE RV1261C"/>
    <property type="match status" value="1"/>
</dbReference>